<keyword evidence="4" id="KW-1185">Reference proteome</keyword>
<sequence>MKRITMLISIFLLAVMVFTGCQTNQPQNPSDVPIPDEQVDDVNDEEDEEENIRDGKKEIYGIFYGYDEDKADILILDPSIHGNNPILMDEARVFFSDKEMNSLVKLWVEVKEQRIDVYDAEMADEATTVAKYIGFADSNFAEFQILDNPFVVQVPSDLASSLENINTNELLEITIIPNAIEGGNTVLKNVKRGS</sequence>
<feature type="chain" id="PRO_5045604084" evidence="2">
    <location>
        <begin position="25"/>
        <end position="194"/>
    </location>
</feature>
<dbReference type="RefSeq" id="WP_209662077.1">
    <property type="nucleotide sequence ID" value="NZ_JAGGLI010000059.1"/>
</dbReference>
<dbReference type="PROSITE" id="PS51257">
    <property type="entry name" value="PROKAR_LIPOPROTEIN"/>
    <property type="match status" value="1"/>
</dbReference>
<dbReference type="Proteomes" id="UP001314903">
    <property type="component" value="Unassembled WGS sequence"/>
</dbReference>
<evidence type="ECO:0000256" key="1">
    <source>
        <dbReference type="SAM" id="MobiDB-lite"/>
    </source>
</evidence>
<keyword evidence="2" id="KW-0732">Signal</keyword>
<dbReference type="EMBL" id="JAGGLI010000059">
    <property type="protein sequence ID" value="MBP2029024.1"/>
    <property type="molecule type" value="Genomic_DNA"/>
</dbReference>
<evidence type="ECO:0000256" key="2">
    <source>
        <dbReference type="SAM" id="SignalP"/>
    </source>
</evidence>
<gene>
    <name evidence="3" type="ORF">J2Z35_002862</name>
</gene>
<comment type="caution">
    <text evidence="3">The sequence shown here is derived from an EMBL/GenBank/DDBJ whole genome shotgun (WGS) entry which is preliminary data.</text>
</comment>
<protein>
    <submittedName>
        <fullName evidence="3">Uncharacterized protein</fullName>
    </submittedName>
</protein>
<feature type="signal peptide" evidence="2">
    <location>
        <begin position="1"/>
        <end position="24"/>
    </location>
</feature>
<evidence type="ECO:0000313" key="3">
    <source>
        <dbReference type="EMBL" id="MBP2029024.1"/>
    </source>
</evidence>
<feature type="compositionally biased region" description="Acidic residues" evidence="1">
    <location>
        <begin position="37"/>
        <end position="51"/>
    </location>
</feature>
<reference evidence="3 4" key="1">
    <citation type="submission" date="2021-03" db="EMBL/GenBank/DDBJ databases">
        <title>Genomic Encyclopedia of Type Strains, Phase IV (KMG-IV): sequencing the most valuable type-strain genomes for metagenomic binning, comparative biology and taxonomic classification.</title>
        <authorList>
            <person name="Goeker M."/>
        </authorList>
    </citation>
    <scope>NUCLEOTIDE SEQUENCE [LARGE SCALE GENOMIC DNA]</scope>
    <source>
        <strain evidence="3 4">DSM 27512</strain>
    </source>
</reference>
<feature type="region of interest" description="Disordered" evidence="1">
    <location>
        <begin position="25"/>
        <end position="51"/>
    </location>
</feature>
<organism evidence="3 4">
    <name type="scientific">Acetoanaerobium pronyense</name>
    <dbReference type="NCBI Taxonomy" id="1482736"/>
    <lineage>
        <taxon>Bacteria</taxon>
        <taxon>Bacillati</taxon>
        <taxon>Bacillota</taxon>
        <taxon>Clostridia</taxon>
        <taxon>Peptostreptococcales</taxon>
        <taxon>Filifactoraceae</taxon>
        <taxon>Acetoanaerobium</taxon>
    </lineage>
</organism>
<evidence type="ECO:0000313" key="4">
    <source>
        <dbReference type="Proteomes" id="UP001314903"/>
    </source>
</evidence>
<accession>A0ABS4KML2</accession>
<proteinExistence type="predicted"/>
<name>A0ABS4KML2_9FIRM</name>